<feature type="chain" id="PRO_5032852122" evidence="1">
    <location>
        <begin position="22"/>
        <end position="224"/>
    </location>
</feature>
<proteinExistence type="predicted"/>
<dbReference type="InterPro" id="IPR019613">
    <property type="entry name" value="DUF4198"/>
</dbReference>
<dbReference type="Proteomes" id="UP000501812">
    <property type="component" value="Chromosome"/>
</dbReference>
<accession>A0A858RMZ0</accession>
<sequence length="224" mass="23860">MKKSFRIGILASLLLASVSLAHSVWVEPGPDGNLVVRFGELDGEVEKSPGHLDSLSTPVAAILPVSEEAEPLASEKKSDHFTLGAAKPDQGLVAENVFPVMAFEGRPARRPFFYSRWLPAGGEKTAGQPSLTLDIVPTGNPGEARVYFRGKPLPNTKAQLNAPNGSHKPLKTDAEGVVKFTTDEPGRWVLTVPGYSEELPGFAGGQPYAVASHNASLTWIVAKP</sequence>
<keyword evidence="1" id="KW-0732">Signal</keyword>
<evidence type="ECO:0000256" key="1">
    <source>
        <dbReference type="SAM" id="SignalP"/>
    </source>
</evidence>
<keyword evidence="3" id="KW-1185">Reference proteome</keyword>
<dbReference type="EMBL" id="CP051774">
    <property type="protein sequence ID" value="QJE97343.1"/>
    <property type="molecule type" value="Genomic_DNA"/>
</dbReference>
<protein>
    <submittedName>
        <fullName evidence="2">DUF4198 domain-containing protein</fullName>
    </submittedName>
</protein>
<gene>
    <name evidence="2" type="ORF">HHL09_16625</name>
</gene>
<evidence type="ECO:0000313" key="2">
    <source>
        <dbReference type="EMBL" id="QJE97343.1"/>
    </source>
</evidence>
<feature type="signal peptide" evidence="1">
    <location>
        <begin position="1"/>
        <end position="21"/>
    </location>
</feature>
<dbReference type="RefSeq" id="WP_169455743.1">
    <property type="nucleotide sequence ID" value="NZ_CP051774.1"/>
</dbReference>
<dbReference type="KEGG" id="luo:HHL09_16625"/>
<reference evidence="2 3" key="1">
    <citation type="submission" date="2020-04" db="EMBL/GenBank/DDBJ databases">
        <title>Luteolibacter sp. G-1-1-1 isolated from soil.</title>
        <authorList>
            <person name="Dahal R.H."/>
        </authorList>
    </citation>
    <scope>NUCLEOTIDE SEQUENCE [LARGE SCALE GENOMIC DNA]</scope>
    <source>
        <strain evidence="2 3">G-1-1-1</strain>
    </source>
</reference>
<dbReference type="Pfam" id="PF10670">
    <property type="entry name" value="DUF4198"/>
    <property type="match status" value="1"/>
</dbReference>
<evidence type="ECO:0000313" key="3">
    <source>
        <dbReference type="Proteomes" id="UP000501812"/>
    </source>
</evidence>
<dbReference type="AlphaFoldDB" id="A0A858RMZ0"/>
<name>A0A858RMZ0_9BACT</name>
<organism evidence="2 3">
    <name type="scientific">Luteolibacter luteus</name>
    <dbReference type="NCBI Taxonomy" id="2728835"/>
    <lineage>
        <taxon>Bacteria</taxon>
        <taxon>Pseudomonadati</taxon>
        <taxon>Verrucomicrobiota</taxon>
        <taxon>Verrucomicrobiia</taxon>
        <taxon>Verrucomicrobiales</taxon>
        <taxon>Verrucomicrobiaceae</taxon>
        <taxon>Luteolibacter</taxon>
    </lineage>
</organism>